<keyword evidence="7 9" id="KW-0472">Membrane</keyword>
<dbReference type="Pfam" id="PF02653">
    <property type="entry name" value="BPD_transp_2"/>
    <property type="match status" value="1"/>
</dbReference>
<dbReference type="GO" id="GO:0006865">
    <property type="term" value="P:amino acid transport"/>
    <property type="evidence" value="ECO:0007669"/>
    <property type="project" value="UniProtKB-KW"/>
</dbReference>
<comment type="caution">
    <text evidence="10">The sequence shown here is derived from an EMBL/GenBank/DDBJ whole genome shotgun (WGS) entry which is preliminary data.</text>
</comment>
<keyword evidence="2" id="KW-0813">Transport</keyword>
<feature type="transmembrane region" description="Helical" evidence="9">
    <location>
        <begin position="260"/>
        <end position="278"/>
    </location>
</feature>
<feature type="transmembrane region" description="Helical" evidence="9">
    <location>
        <begin position="33"/>
        <end position="50"/>
    </location>
</feature>
<proteinExistence type="inferred from homology"/>
<comment type="similarity">
    <text evidence="8">Belongs to the binding-protein-dependent transport system permease family. LivHM subfamily.</text>
</comment>
<keyword evidence="11" id="KW-1185">Reference proteome</keyword>
<feature type="transmembrane region" description="Helical" evidence="9">
    <location>
        <begin position="136"/>
        <end position="155"/>
    </location>
</feature>
<name>A0A6L8WDC2_9PROT</name>
<evidence type="ECO:0000256" key="2">
    <source>
        <dbReference type="ARBA" id="ARBA00022448"/>
    </source>
</evidence>
<evidence type="ECO:0000256" key="4">
    <source>
        <dbReference type="ARBA" id="ARBA00022692"/>
    </source>
</evidence>
<keyword evidence="3" id="KW-1003">Cell membrane</keyword>
<dbReference type="AlphaFoldDB" id="A0A6L8WDC2"/>
<organism evidence="10 11">
    <name type="scientific">Sneathiella litorea</name>
    <dbReference type="NCBI Taxonomy" id="2606216"/>
    <lineage>
        <taxon>Bacteria</taxon>
        <taxon>Pseudomonadati</taxon>
        <taxon>Pseudomonadota</taxon>
        <taxon>Alphaproteobacteria</taxon>
        <taxon>Sneathiellales</taxon>
        <taxon>Sneathiellaceae</taxon>
        <taxon>Sneathiella</taxon>
    </lineage>
</organism>
<dbReference type="InterPro" id="IPR001851">
    <property type="entry name" value="ABC_transp_permease"/>
</dbReference>
<keyword evidence="6 9" id="KW-1133">Transmembrane helix</keyword>
<gene>
    <name evidence="10" type="ORF">GQE98_17165</name>
</gene>
<protein>
    <submittedName>
        <fullName evidence="10">Branched-chain amino acid ABC transporter permease</fullName>
    </submittedName>
</protein>
<feature type="transmembrane region" description="Helical" evidence="9">
    <location>
        <begin position="56"/>
        <end position="79"/>
    </location>
</feature>
<evidence type="ECO:0000256" key="7">
    <source>
        <dbReference type="ARBA" id="ARBA00023136"/>
    </source>
</evidence>
<dbReference type="EMBL" id="WTUW01000009">
    <property type="protein sequence ID" value="MZR32373.1"/>
    <property type="molecule type" value="Genomic_DNA"/>
</dbReference>
<keyword evidence="4 9" id="KW-0812">Transmembrane</keyword>
<comment type="subcellular location">
    <subcellularLocation>
        <location evidence="1">Cell membrane</location>
        <topology evidence="1">Multi-pass membrane protein</topology>
    </subcellularLocation>
</comment>
<dbReference type="RefSeq" id="WP_161317048.1">
    <property type="nucleotide sequence ID" value="NZ_WTUW01000009.1"/>
</dbReference>
<evidence type="ECO:0000256" key="8">
    <source>
        <dbReference type="ARBA" id="ARBA00037998"/>
    </source>
</evidence>
<evidence type="ECO:0000256" key="1">
    <source>
        <dbReference type="ARBA" id="ARBA00004651"/>
    </source>
</evidence>
<dbReference type="InterPro" id="IPR052157">
    <property type="entry name" value="BCAA_transport_permease"/>
</dbReference>
<feature type="transmembrane region" description="Helical" evidence="9">
    <location>
        <begin position="91"/>
        <end position="109"/>
    </location>
</feature>
<feature type="transmembrane region" description="Helical" evidence="9">
    <location>
        <begin position="183"/>
        <end position="207"/>
    </location>
</feature>
<dbReference type="CDD" id="cd06582">
    <property type="entry name" value="TM_PBP1_LivH_like"/>
    <property type="match status" value="1"/>
</dbReference>
<accession>A0A6L8WDC2</accession>
<dbReference type="PANTHER" id="PTHR11795:SF442">
    <property type="entry name" value="ABC TRANSPORTER ATP-BINDING PROTEIN"/>
    <property type="match status" value="1"/>
</dbReference>
<evidence type="ECO:0000256" key="5">
    <source>
        <dbReference type="ARBA" id="ARBA00022970"/>
    </source>
</evidence>
<evidence type="ECO:0000256" key="3">
    <source>
        <dbReference type="ARBA" id="ARBA00022475"/>
    </source>
</evidence>
<keyword evidence="5" id="KW-0029">Amino-acid transport</keyword>
<dbReference type="GO" id="GO:0005886">
    <property type="term" value="C:plasma membrane"/>
    <property type="evidence" value="ECO:0007669"/>
    <property type="project" value="UniProtKB-SubCell"/>
</dbReference>
<reference evidence="10 11" key="1">
    <citation type="submission" date="2019-12" db="EMBL/GenBank/DDBJ databases">
        <title>Snethiella sp. nov. sp. isolated from sea sand.</title>
        <authorList>
            <person name="Kim J."/>
            <person name="Jeong S.E."/>
            <person name="Jung H.S."/>
            <person name="Jeon C.O."/>
        </authorList>
    </citation>
    <scope>NUCLEOTIDE SEQUENCE [LARGE SCALE GENOMIC DNA]</scope>
    <source>
        <strain evidence="10 11">DP05</strain>
    </source>
</reference>
<evidence type="ECO:0000313" key="11">
    <source>
        <dbReference type="Proteomes" id="UP000476030"/>
    </source>
</evidence>
<dbReference type="GO" id="GO:0022857">
    <property type="term" value="F:transmembrane transporter activity"/>
    <property type="evidence" value="ECO:0007669"/>
    <property type="project" value="InterPro"/>
</dbReference>
<evidence type="ECO:0000256" key="9">
    <source>
        <dbReference type="SAM" id="Phobius"/>
    </source>
</evidence>
<feature type="transmembrane region" description="Helical" evidence="9">
    <location>
        <begin position="6"/>
        <end position="26"/>
    </location>
</feature>
<evidence type="ECO:0000313" key="10">
    <source>
        <dbReference type="EMBL" id="MZR32373.1"/>
    </source>
</evidence>
<dbReference type="Proteomes" id="UP000476030">
    <property type="component" value="Unassembled WGS sequence"/>
</dbReference>
<evidence type="ECO:0000256" key="6">
    <source>
        <dbReference type="ARBA" id="ARBA00022989"/>
    </source>
</evidence>
<sequence>MSTIVIGLSMGMLLFLLAAGLTLIFGMLRVINFAHGSLYMLGAYLAFQMVSVTGSFWAGLVAAPIIAAIIGALMERIALRPVYDRDHVYQLLLTFGFILVLDEAVRIIWGLEYKQMYPPELFAGAIEMFGSSVPSYRLFIIGFGAAVSAALFFMLDRSRYGMIIRAASGDPEMVRTLGINVSLVRTGVFSFGAGLAALGGAVAGPLFPIELGMGFNIIIDSFIVVIIGGLGNIRGAVMAALLIGMTRALGYSYAPSWVDFLTFILLIGTLILRPEGLFSRKGRTA</sequence>
<dbReference type="PANTHER" id="PTHR11795">
    <property type="entry name" value="BRANCHED-CHAIN AMINO ACID TRANSPORT SYSTEM PERMEASE PROTEIN LIVH"/>
    <property type="match status" value="1"/>
</dbReference>